<dbReference type="Proteomes" id="UP000748025">
    <property type="component" value="Unassembled WGS sequence"/>
</dbReference>
<sequence>MKMHTPFGAFAICLRQETLSHPGPEQPAPLKGQTFPSRLRNSKHGQAMRHVWWAIVEGRRPAGRLRPRDPAPKQGDIDDFFSVGFVMGCQRAIRAIPGSAGGMLLASTAGKVAELGGAETRDEVR</sequence>
<feature type="region of interest" description="Disordered" evidence="1">
    <location>
        <begin position="20"/>
        <end position="41"/>
    </location>
</feature>
<keyword evidence="3" id="KW-1185">Reference proteome</keyword>
<name>A0A9P7SVI9_9HYPO</name>
<evidence type="ECO:0000313" key="2">
    <source>
        <dbReference type="EMBL" id="KAG5981717.1"/>
    </source>
</evidence>
<dbReference type="EMBL" id="SRPW01004555">
    <property type="protein sequence ID" value="KAG5981717.1"/>
    <property type="molecule type" value="Genomic_DNA"/>
</dbReference>
<gene>
    <name evidence="2" type="ORF">E4U43_006565</name>
</gene>
<evidence type="ECO:0000313" key="3">
    <source>
        <dbReference type="Proteomes" id="UP000748025"/>
    </source>
</evidence>
<protein>
    <submittedName>
        <fullName evidence="2">Uncharacterized protein</fullName>
    </submittedName>
</protein>
<accession>A0A9P7SVI9</accession>
<organism evidence="2 3">
    <name type="scientific">Claviceps pusilla</name>
    <dbReference type="NCBI Taxonomy" id="123648"/>
    <lineage>
        <taxon>Eukaryota</taxon>
        <taxon>Fungi</taxon>
        <taxon>Dikarya</taxon>
        <taxon>Ascomycota</taxon>
        <taxon>Pezizomycotina</taxon>
        <taxon>Sordariomycetes</taxon>
        <taxon>Hypocreomycetidae</taxon>
        <taxon>Hypocreales</taxon>
        <taxon>Clavicipitaceae</taxon>
        <taxon>Claviceps</taxon>
    </lineage>
</organism>
<evidence type="ECO:0000256" key="1">
    <source>
        <dbReference type="SAM" id="MobiDB-lite"/>
    </source>
</evidence>
<comment type="caution">
    <text evidence="2">The sequence shown here is derived from an EMBL/GenBank/DDBJ whole genome shotgun (WGS) entry which is preliminary data.</text>
</comment>
<proteinExistence type="predicted"/>
<dbReference type="AlphaFoldDB" id="A0A9P7SVI9"/>
<reference evidence="2" key="1">
    <citation type="journal article" date="2020" name="bioRxiv">
        <title>Whole genome comparisons of ergot fungi reveals the divergence and evolution of species within the genus Claviceps are the result of varying mechanisms driving genome evolution and host range expansion.</title>
        <authorList>
            <person name="Wyka S.A."/>
            <person name="Mondo S.J."/>
            <person name="Liu M."/>
            <person name="Dettman J."/>
            <person name="Nalam V."/>
            <person name="Broders K.D."/>
        </authorList>
    </citation>
    <scope>NUCLEOTIDE SEQUENCE</scope>
    <source>
        <strain evidence="2">CCC 602</strain>
    </source>
</reference>